<feature type="domain" description="Anti-bacteriophage protein A/HamA C-terminal" evidence="1">
    <location>
        <begin position="7"/>
        <end position="300"/>
    </location>
</feature>
<evidence type="ECO:0000259" key="1">
    <source>
        <dbReference type="Pfam" id="PF08878"/>
    </source>
</evidence>
<sequence length="310" mass="35806">MHKIVKEQIREVDVVAYSVGYDFNDAGQLEYRLQDFVKLLVNLIPEFAFGAHEGETTANKDVVSKVSRAAKAIYKIKEFQEVKEIYAMGNEIADDSVEKKYLKRGEFGELILFYLLKEFHNTVPLVSKIYFKDSAGVAVHGFDAVHVNEDTKSLWLGESKMYVDGKSGLKELIKDLYDHFNTSYMEDEFAVISKWVDLGVKRDEKSQYWLDLLNETTSLRDQLDSIVVPLICTYTCDIYSKENIDDTSESFLGEFEKEIKSMKEYFDARNTHPLKDKLKILVILFPVKSKNELVKKLHNNLNMMQMIGEL</sequence>
<dbReference type="Pfam" id="PF08878">
    <property type="entry name" value="HamA"/>
    <property type="match status" value="1"/>
</dbReference>
<comment type="caution">
    <text evidence="2">The sequence shown here is derived from an EMBL/GenBank/DDBJ whole genome shotgun (WGS) entry which is preliminary data.</text>
</comment>
<organism evidence="2 3">
    <name type="scientific">Enterococcus aquimarinus</name>
    <dbReference type="NCBI Taxonomy" id="328396"/>
    <lineage>
        <taxon>Bacteria</taxon>
        <taxon>Bacillati</taxon>
        <taxon>Bacillota</taxon>
        <taxon>Bacilli</taxon>
        <taxon>Lactobacillales</taxon>
        <taxon>Enterococcaceae</taxon>
        <taxon>Enterococcus</taxon>
    </lineage>
</organism>
<keyword evidence="3" id="KW-1185">Reference proteome</keyword>
<dbReference type="AlphaFoldDB" id="A0A1L8QP97"/>
<dbReference type="InterPro" id="IPR014976">
    <property type="entry name" value="AbpA_HamA_C"/>
</dbReference>
<gene>
    <name evidence="2" type="ORF">RU93_GL000817</name>
</gene>
<reference evidence="2 3" key="1">
    <citation type="submission" date="2014-12" db="EMBL/GenBank/DDBJ databases">
        <title>Draft genome sequences of 29 type strains of Enterococci.</title>
        <authorList>
            <person name="Zhong Z."/>
            <person name="Sun Z."/>
            <person name="Liu W."/>
            <person name="Zhang W."/>
            <person name="Zhang H."/>
        </authorList>
    </citation>
    <scope>NUCLEOTIDE SEQUENCE [LARGE SCALE GENOMIC DNA]</scope>
    <source>
        <strain evidence="2 3">DSM 17690</strain>
    </source>
</reference>
<dbReference type="STRING" id="328396.RU93_GL000817"/>
<protein>
    <recommendedName>
        <fullName evidence="1">Anti-bacteriophage protein A/HamA C-terminal domain-containing protein</fullName>
    </recommendedName>
</protein>
<dbReference type="EMBL" id="JXKD01000017">
    <property type="protein sequence ID" value="OJG09331.1"/>
    <property type="molecule type" value="Genomic_DNA"/>
</dbReference>
<evidence type="ECO:0000313" key="2">
    <source>
        <dbReference type="EMBL" id="OJG09331.1"/>
    </source>
</evidence>
<dbReference type="OrthoDB" id="785623at2"/>
<evidence type="ECO:0000313" key="3">
    <source>
        <dbReference type="Proteomes" id="UP000182149"/>
    </source>
</evidence>
<name>A0A1L8QP97_9ENTE</name>
<accession>A0A1L8QP97</accession>
<dbReference type="Proteomes" id="UP000182149">
    <property type="component" value="Unassembled WGS sequence"/>
</dbReference>
<dbReference type="RefSeq" id="WP_071875518.1">
    <property type="nucleotide sequence ID" value="NZ_JBHSHF010000004.1"/>
</dbReference>
<proteinExistence type="predicted"/>